<evidence type="ECO:0000313" key="1">
    <source>
        <dbReference type="EMBL" id="KQM09231.1"/>
    </source>
</evidence>
<name>A0A0Q4B1S1_9BACT</name>
<reference evidence="1" key="1">
    <citation type="submission" date="2015-08" db="EMBL/GenBank/DDBJ databases">
        <title>Candidatus Bacteriodes Periocalifornicus.</title>
        <authorList>
            <person name="McLean J.S."/>
            <person name="Kelley S."/>
        </authorList>
    </citation>
    <scope>NUCLEOTIDE SEQUENCE [LARGE SCALE GENOMIC DNA]</scope>
    <source>
        <strain evidence="1">12B</strain>
    </source>
</reference>
<accession>A0A0Q4B1S1</accession>
<comment type="caution">
    <text evidence="1">The sequence shown here is derived from an EMBL/GenBank/DDBJ whole genome shotgun (WGS) entry which is preliminary data.</text>
</comment>
<dbReference type="AlphaFoldDB" id="A0A0Q4B1S1"/>
<keyword evidence="2" id="KW-1185">Reference proteome</keyword>
<proteinExistence type="predicted"/>
<gene>
    <name evidence="1" type="ORF">AL399_02930</name>
</gene>
<sequence>MGGLRDAHEYGDYGDAGGEIFAKTAKTPPLQPNIAGKAFDDQHLEGEEGCTPRPAFAIIAPPPYLCLA</sequence>
<protein>
    <submittedName>
        <fullName evidence="1">Uncharacterized protein</fullName>
    </submittedName>
</protein>
<organism evidence="1 2">
    <name type="scientific">Candidatus [Bacteroides] periocalifornicus</name>
    <dbReference type="NCBI Taxonomy" id="1702214"/>
    <lineage>
        <taxon>Bacteria</taxon>
        <taxon>Pseudomonadati</taxon>
        <taxon>Bacteroidota</taxon>
    </lineage>
</organism>
<evidence type="ECO:0000313" key="2">
    <source>
        <dbReference type="Proteomes" id="UP000054172"/>
    </source>
</evidence>
<dbReference type="EMBL" id="LIIK01000009">
    <property type="protein sequence ID" value="KQM09231.1"/>
    <property type="molecule type" value="Genomic_DNA"/>
</dbReference>
<dbReference type="Proteomes" id="UP000054172">
    <property type="component" value="Unassembled WGS sequence"/>
</dbReference>
<dbReference type="PATRIC" id="fig|1702214.3.peg.947"/>